<evidence type="ECO:0000313" key="3">
    <source>
        <dbReference type="Proteomes" id="UP000465812"/>
    </source>
</evidence>
<keyword evidence="3" id="KW-1185">Reference proteome</keyword>
<feature type="compositionally biased region" description="Low complexity" evidence="1">
    <location>
        <begin position="189"/>
        <end position="205"/>
    </location>
</feature>
<gene>
    <name evidence="2" type="ORF">MMAN_19360</name>
</gene>
<dbReference type="EMBL" id="AP022590">
    <property type="protein sequence ID" value="BBY37802.1"/>
    <property type="molecule type" value="Genomic_DNA"/>
</dbReference>
<feature type="region of interest" description="Disordered" evidence="1">
    <location>
        <begin position="156"/>
        <end position="205"/>
    </location>
</feature>
<accession>A0ABM7JQI4</accession>
<protein>
    <recommendedName>
        <fullName evidence="4">PPE family C-terminal domain-containing protein</fullName>
    </recommendedName>
</protein>
<dbReference type="Proteomes" id="UP000465812">
    <property type="component" value="Chromosome"/>
</dbReference>
<evidence type="ECO:0008006" key="4">
    <source>
        <dbReference type="Google" id="ProtNLM"/>
    </source>
</evidence>
<proteinExistence type="predicted"/>
<name>A0ABM7JQI4_MYCNT</name>
<organism evidence="2 3">
    <name type="scientific">Mycobacterium mantenii</name>
    <dbReference type="NCBI Taxonomy" id="560555"/>
    <lineage>
        <taxon>Bacteria</taxon>
        <taxon>Bacillati</taxon>
        <taxon>Actinomycetota</taxon>
        <taxon>Actinomycetes</taxon>
        <taxon>Mycobacteriales</taxon>
        <taxon>Mycobacteriaceae</taxon>
        <taxon>Mycobacterium</taxon>
        <taxon>Mycobacterium avium complex (MAC)</taxon>
    </lineage>
</organism>
<evidence type="ECO:0000313" key="2">
    <source>
        <dbReference type="EMBL" id="BBY37802.1"/>
    </source>
</evidence>
<reference evidence="2 3" key="1">
    <citation type="journal article" date="2019" name="Emerg. Microbes Infect.">
        <title>Comprehensive subspecies identification of 175 nontuberculous mycobacteria species based on 7547 genomic profiles.</title>
        <authorList>
            <person name="Matsumoto Y."/>
            <person name="Kinjo T."/>
            <person name="Motooka D."/>
            <person name="Nabeya D."/>
            <person name="Jung N."/>
            <person name="Uechi K."/>
            <person name="Horii T."/>
            <person name="Iida T."/>
            <person name="Fujita J."/>
            <person name="Nakamura S."/>
        </authorList>
    </citation>
    <scope>NUCLEOTIDE SEQUENCE [LARGE SCALE GENOMIC DNA]</scope>
    <source>
        <strain evidence="2 3">JCM 18113</strain>
    </source>
</reference>
<evidence type="ECO:0000256" key="1">
    <source>
        <dbReference type="SAM" id="MobiDB-lite"/>
    </source>
</evidence>
<sequence length="205" mass="20469">MPTLLPGGHSLRAIMAGRRPVAATLPLAPTILVVPAARVARVDLAIPVITPAVQADPVVRVGPAITPAVQADPVVRVGPAITPAVQADRAVPVDPAPITPAVQAGPAITPVPPADSVDRILTLAAHGTGMPSVVTSTGRRGAMGLARGARACRRGRRGIDRSLRRAGTGTTAQSTTGATRKHLSGIPVSTSGASGSSGCGSRCDP</sequence>
<feature type="compositionally biased region" description="Low complexity" evidence="1">
    <location>
        <begin position="165"/>
        <end position="178"/>
    </location>
</feature>